<keyword evidence="1" id="KW-0808">Transferase</keyword>
<comment type="caution">
    <text evidence="1">The sequence shown here is derived from an EMBL/GenBank/DDBJ whole genome shotgun (WGS) entry which is preliminary data.</text>
</comment>
<dbReference type="GO" id="GO:0016301">
    <property type="term" value="F:kinase activity"/>
    <property type="evidence" value="ECO:0007669"/>
    <property type="project" value="UniProtKB-KW"/>
</dbReference>
<feature type="non-terminal residue" evidence="1">
    <location>
        <position position="1"/>
    </location>
</feature>
<name>A0ABV0S6K1_9TELE</name>
<keyword evidence="2" id="KW-1185">Reference proteome</keyword>
<evidence type="ECO:0000313" key="1">
    <source>
        <dbReference type="EMBL" id="MEQ2216212.1"/>
    </source>
</evidence>
<sequence length="102" mass="11171">AALDWLCSHVYLGAHIFSPDPFLMITGEAGIINGPVLQPDFRMDYCRLWMSLIKGDMSGVERYSRRLGAGDLYPLFACVLTARSWNAVNAGIGSVPVTHAEV</sequence>
<dbReference type="Proteomes" id="UP001434883">
    <property type="component" value="Unassembled WGS sequence"/>
</dbReference>
<reference evidence="1 2" key="1">
    <citation type="submission" date="2021-06" db="EMBL/GenBank/DDBJ databases">
        <authorList>
            <person name="Palmer J.M."/>
        </authorList>
    </citation>
    <scope>NUCLEOTIDE SEQUENCE [LARGE SCALE GENOMIC DNA]</scope>
    <source>
        <strain evidence="1 2">XC_2019</strain>
        <tissue evidence="1">Muscle</tissue>
    </source>
</reference>
<accession>A0ABV0S6K1</accession>
<protein>
    <submittedName>
        <fullName evidence="1">AarF domain-containing protein kinase 1</fullName>
    </submittedName>
</protein>
<evidence type="ECO:0000313" key="2">
    <source>
        <dbReference type="Proteomes" id="UP001434883"/>
    </source>
</evidence>
<organism evidence="1 2">
    <name type="scientific">Xenoophorus captivus</name>
    <dbReference type="NCBI Taxonomy" id="1517983"/>
    <lineage>
        <taxon>Eukaryota</taxon>
        <taxon>Metazoa</taxon>
        <taxon>Chordata</taxon>
        <taxon>Craniata</taxon>
        <taxon>Vertebrata</taxon>
        <taxon>Euteleostomi</taxon>
        <taxon>Actinopterygii</taxon>
        <taxon>Neopterygii</taxon>
        <taxon>Teleostei</taxon>
        <taxon>Neoteleostei</taxon>
        <taxon>Acanthomorphata</taxon>
        <taxon>Ovalentaria</taxon>
        <taxon>Atherinomorphae</taxon>
        <taxon>Cyprinodontiformes</taxon>
        <taxon>Goodeidae</taxon>
        <taxon>Xenoophorus</taxon>
    </lineage>
</organism>
<dbReference type="EMBL" id="JAHRIN010069861">
    <property type="protein sequence ID" value="MEQ2216212.1"/>
    <property type="molecule type" value="Genomic_DNA"/>
</dbReference>
<keyword evidence="1" id="KW-0418">Kinase</keyword>
<proteinExistence type="predicted"/>
<gene>
    <name evidence="1" type="primary">ADCK1</name>
    <name evidence="1" type="ORF">XENOCAPTIV_012564</name>
</gene>